<reference evidence="1" key="1">
    <citation type="submission" date="2021-07" db="EMBL/GenBank/DDBJ databases">
        <title>Neiella marina sp. nov., isolated from the intestinal content of sea cucumber Apostichopus japonicus.</title>
        <authorList>
            <person name="Bai X."/>
        </authorList>
    </citation>
    <scope>NUCLEOTIDE SEQUENCE</scope>
    <source>
        <strain evidence="1">126</strain>
    </source>
</reference>
<accession>A0ABS7EI30</accession>
<gene>
    <name evidence="1" type="ORF">K0504_12680</name>
</gene>
<dbReference type="Proteomes" id="UP001166251">
    <property type="component" value="Unassembled WGS sequence"/>
</dbReference>
<name>A0ABS7EI30_9GAMM</name>
<evidence type="ECO:0008006" key="3">
    <source>
        <dbReference type="Google" id="ProtNLM"/>
    </source>
</evidence>
<comment type="caution">
    <text evidence="1">The sequence shown here is derived from an EMBL/GenBank/DDBJ whole genome shotgun (WGS) entry which is preliminary data.</text>
</comment>
<dbReference type="EMBL" id="JAHZSS010000016">
    <property type="protein sequence ID" value="MBW8191894.1"/>
    <property type="molecule type" value="Genomic_DNA"/>
</dbReference>
<dbReference type="RefSeq" id="WP_220104570.1">
    <property type="nucleotide sequence ID" value="NZ_JAHZSS010000016.1"/>
</dbReference>
<keyword evidence="2" id="KW-1185">Reference proteome</keyword>
<evidence type="ECO:0000313" key="1">
    <source>
        <dbReference type="EMBL" id="MBW8191894.1"/>
    </source>
</evidence>
<sequence length="230" mass="25948">MAKPKQTSTIYLAIPAPDTSHGFKFFGLVYRELFARVGYKAELVSMSGERARFEGQINLDGQVGRVAEYQQQAVNQLKVPEVIVPIYFAAYGNLTVDREGISDWQSLSGFERTIAYKHGSIIPALKLSALVADDYLDPVTHISQGLKKLKAGRADLVVGLITEIEPYLQSDEFATISRISVLSREPIYLYLHQRHSRLIPSLVMALRNMKQEHLIKSYWREAGLPDALFY</sequence>
<dbReference type="SUPFAM" id="SSF53850">
    <property type="entry name" value="Periplasmic binding protein-like II"/>
    <property type="match status" value="1"/>
</dbReference>
<protein>
    <recommendedName>
        <fullName evidence="3">Solute-binding protein family 3/N-terminal domain-containing protein</fullName>
    </recommendedName>
</protein>
<organism evidence="1 2">
    <name type="scientific">Neiella holothuriorum</name>
    <dbReference type="NCBI Taxonomy" id="2870530"/>
    <lineage>
        <taxon>Bacteria</taxon>
        <taxon>Pseudomonadati</taxon>
        <taxon>Pseudomonadota</taxon>
        <taxon>Gammaproteobacteria</taxon>
        <taxon>Alteromonadales</taxon>
        <taxon>Echinimonadaceae</taxon>
        <taxon>Neiella</taxon>
    </lineage>
</organism>
<evidence type="ECO:0000313" key="2">
    <source>
        <dbReference type="Proteomes" id="UP001166251"/>
    </source>
</evidence>
<proteinExistence type="predicted"/>